<reference evidence="2" key="1">
    <citation type="submission" date="2023-08" db="EMBL/GenBank/DDBJ databases">
        <title>Black Yeasts Isolated from many extreme environments.</title>
        <authorList>
            <person name="Coleine C."/>
            <person name="Stajich J.E."/>
            <person name="Selbmann L."/>
        </authorList>
    </citation>
    <scope>NUCLEOTIDE SEQUENCE</scope>
    <source>
        <strain evidence="2">CCFEE 5810</strain>
    </source>
</reference>
<evidence type="ECO:0000313" key="2">
    <source>
        <dbReference type="EMBL" id="KAK5708041.1"/>
    </source>
</evidence>
<feature type="compositionally biased region" description="Basic and acidic residues" evidence="1">
    <location>
        <begin position="720"/>
        <end position="729"/>
    </location>
</feature>
<sequence>MSVPAESQSTAIVDVERKPSALADLQLNTILAADQGTSSEDEIPEVQRIPAEDAITALGVSISQQQTRLSSPTTPAVEKAAALAEAGGLFGGFDGTQETIPEETAGAEEDVLGSEEHLGSRQGLQDIPEWPSSRTPVRLPSPWRAPSETRKTKSLLRDGLSFHRRQASPGPDTMFEGWQKAFMSNLPSMPKHFSFASPFSTGTSHSRAPSLNSKRSSLQWPPPGSGTDRPTTNFSRQRSESDSKTLRLNREVLPLQQESAEVLSNPPPTSSDLLRVRTRPPHLRRSASDNSLITQRTMSRVSSLGDDSRFDDVRDQVNSRMKAIKDSWNDSNILPSLPSLASFAPDFLRERSSSFSKKYGGGHSSTTSFDKPIDPMTRQPYGSVKAAVADAGKPLPHPHLNQALERLDGDIVVLGGYRGSILRSAEPPHRQVWVPVKVGLNLRKVDLEVGIDEADDNRPSTKIMSGGMLTHIGPVDVAKRLFKRLRACENARQGKLRVHDYGYDWRLNPLLLSKQLIKYLEGLPCNQPGVAAEQRGATVIAHSLGGLITRHAVNKRPELFRGVLYAGVPHTCVNILGPMRNGDEVLLSSRVLTAQVNFTIRTSFALLPLDGRCFFDINTKEEYPIDFFDPQTWIDNRLSPCVGRPLPPLAPPERPTGLSGYVSSVTSALPTLSLPSRKNSINRPTKAVDTTDATTAGGLASEPDTMGAGGVQSMVNGNVDHSEKGRESSSDANTSARTAVTIPFDQAVTYLTRTLALVKQFKQELTFIPSHAAGNKYPPVAVIYGKSTPTVYGARIDGRDGMKHADAYDSLAFASGDGVVLARAAMVPEGYTTARGGVVSSERGHVSLLGDLDAVGKCLSAIIGARKRGVGNGL</sequence>
<feature type="compositionally biased region" description="Basic and acidic residues" evidence="1">
    <location>
        <begin position="237"/>
        <end position="250"/>
    </location>
</feature>
<feature type="compositionally biased region" description="Polar residues" evidence="1">
    <location>
        <begin position="673"/>
        <end position="683"/>
    </location>
</feature>
<gene>
    <name evidence="2" type="ORF">LTR97_000581</name>
</gene>
<accession>A0AAN7WDL0</accession>
<feature type="region of interest" description="Disordered" evidence="1">
    <location>
        <begin position="673"/>
        <end position="735"/>
    </location>
</feature>
<dbReference type="SUPFAM" id="SSF53474">
    <property type="entry name" value="alpha/beta-Hydrolases"/>
    <property type="match status" value="1"/>
</dbReference>
<feature type="region of interest" description="Disordered" evidence="1">
    <location>
        <begin position="354"/>
        <end position="375"/>
    </location>
</feature>
<dbReference type="AlphaFoldDB" id="A0AAN7WDL0"/>
<protein>
    <submittedName>
        <fullName evidence="2">Uncharacterized protein</fullName>
    </submittedName>
</protein>
<name>A0AAN7WDL0_9PEZI</name>
<dbReference type="Gene3D" id="3.40.50.1820">
    <property type="entry name" value="alpha/beta hydrolase"/>
    <property type="match status" value="1"/>
</dbReference>
<evidence type="ECO:0000313" key="3">
    <source>
        <dbReference type="Proteomes" id="UP001310594"/>
    </source>
</evidence>
<organism evidence="2 3">
    <name type="scientific">Elasticomyces elasticus</name>
    <dbReference type="NCBI Taxonomy" id="574655"/>
    <lineage>
        <taxon>Eukaryota</taxon>
        <taxon>Fungi</taxon>
        <taxon>Dikarya</taxon>
        <taxon>Ascomycota</taxon>
        <taxon>Pezizomycotina</taxon>
        <taxon>Dothideomycetes</taxon>
        <taxon>Dothideomycetidae</taxon>
        <taxon>Mycosphaerellales</taxon>
        <taxon>Teratosphaeriaceae</taxon>
        <taxon>Elasticomyces</taxon>
    </lineage>
</organism>
<evidence type="ECO:0000256" key="1">
    <source>
        <dbReference type="SAM" id="MobiDB-lite"/>
    </source>
</evidence>
<dbReference type="PANTHER" id="PTHR11440">
    <property type="entry name" value="LECITHIN-CHOLESTEROL ACYLTRANSFERASE-RELATED"/>
    <property type="match status" value="1"/>
</dbReference>
<dbReference type="EMBL" id="JAVRQU010000001">
    <property type="protein sequence ID" value="KAK5708041.1"/>
    <property type="molecule type" value="Genomic_DNA"/>
</dbReference>
<dbReference type="InterPro" id="IPR029058">
    <property type="entry name" value="AB_hydrolase_fold"/>
</dbReference>
<comment type="caution">
    <text evidence="2">The sequence shown here is derived from an EMBL/GenBank/DDBJ whole genome shotgun (WGS) entry which is preliminary data.</text>
</comment>
<feature type="region of interest" description="Disordered" evidence="1">
    <location>
        <begin position="199"/>
        <end position="275"/>
    </location>
</feature>
<proteinExistence type="predicted"/>
<dbReference type="Proteomes" id="UP001310594">
    <property type="component" value="Unassembled WGS sequence"/>
</dbReference>
<feature type="region of interest" description="Disordered" evidence="1">
    <location>
        <begin position="114"/>
        <end position="175"/>
    </location>
</feature>
<feature type="compositionally biased region" description="Polar residues" evidence="1">
    <location>
        <begin position="199"/>
        <end position="219"/>
    </location>
</feature>